<keyword evidence="4" id="KW-1185">Reference proteome</keyword>
<dbReference type="EMBL" id="JATAAI010000010">
    <property type="protein sequence ID" value="KAK1742747.1"/>
    <property type="molecule type" value="Genomic_DNA"/>
</dbReference>
<evidence type="ECO:0000313" key="3">
    <source>
        <dbReference type="EMBL" id="KAK1742747.1"/>
    </source>
</evidence>
<feature type="region of interest" description="Disordered" evidence="1">
    <location>
        <begin position="235"/>
        <end position="256"/>
    </location>
</feature>
<keyword evidence="2" id="KW-0812">Transmembrane</keyword>
<gene>
    <name evidence="3" type="ORF">QTG54_006344</name>
</gene>
<feature type="transmembrane region" description="Helical" evidence="2">
    <location>
        <begin position="148"/>
        <end position="175"/>
    </location>
</feature>
<dbReference type="PANTHER" id="PTHR16950">
    <property type="entry name" value="ZINC TRANSPORTER SLC39A7 HISTIDINE-RICH MEMBRANE PROTEIN KE4"/>
    <property type="match status" value="1"/>
</dbReference>
<accession>A0AAD8YC52</accession>
<dbReference type="PANTHER" id="PTHR16950:SF16">
    <property type="entry name" value="ZINC TRANSPORTER ZIP13"/>
    <property type="match status" value="1"/>
</dbReference>
<name>A0AAD8YC52_9STRA</name>
<reference evidence="3" key="1">
    <citation type="submission" date="2023-06" db="EMBL/GenBank/DDBJ databases">
        <title>Survivors Of The Sea: Transcriptome response of Skeletonema marinoi to long-term dormancy.</title>
        <authorList>
            <person name="Pinder M.I.M."/>
            <person name="Kourtchenko O."/>
            <person name="Robertson E.K."/>
            <person name="Larsson T."/>
            <person name="Maumus F."/>
            <person name="Osuna-Cruz C.M."/>
            <person name="Vancaester E."/>
            <person name="Stenow R."/>
            <person name="Vandepoele K."/>
            <person name="Ploug H."/>
            <person name="Bruchert V."/>
            <person name="Godhe A."/>
            <person name="Topel M."/>
        </authorList>
    </citation>
    <scope>NUCLEOTIDE SEQUENCE</scope>
    <source>
        <strain evidence="3">R05AC</strain>
    </source>
</reference>
<feature type="transmembrane region" description="Helical" evidence="2">
    <location>
        <begin position="266"/>
        <end position="288"/>
    </location>
</feature>
<dbReference type="Proteomes" id="UP001224775">
    <property type="component" value="Unassembled WGS sequence"/>
</dbReference>
<feature type="compositionally biased region" description="Basic and acidic residues" evidence="1">
    <location>
        <begin position="89"/>
        <end position="107"/>
    </location>
</feature>
<proteinExistence type="predicted"/>
<sequence length="401" mass="43256">MNLRKNKVGDCRIKGIMSRKTQLRLFISWALPAFCTVAAAGTPVYSVGVATAGPNPHPASSSSSWRANDDKPYNRLLQETEVQSSATAEVHEDDHDHTDEEGHDDHKDELTDHVEDEHHDHAEHEDHDAHLHSGAETMNAENKPVNNVWGAVIGATLLVNLATFSGVLILVIPAVQQGYLKYRGVPGTPGAVAGKGGRMLDIVVPGFAVGALIATAVFLIFPEALMYIGGGHGDHDDHSDHEDHSDHGHRYLQDGHEEHGDEEGVIAAKFGCSILGGFLLPFFFSIFFHISDEDIQTQPQGDEKAVKDGSSANEIWRPFVKWLYSSTLSLGCPSCLGCNLLASNASAQATGVILAMGGGVYLNAAACETSSYGACDEGSLGSSRHVVFYYFGCYSHWCNFD</sequence>
<evidence type="ECO:0000313" key="4">
    <source>
        <dbReference type="Proteomes" id="UP001224775"/>
    </source>
</evidence>
<feature type="region of interest" description="Disordered" evidence="1">
    <location>
        <begin position="82"/>
        <end position="107"/>
    </location>
</feature>
<evidence type="ECO:0000256" key="2">
    <source>
        <dbReference type="SAM" id="Phobius"/>
    </source>
</evidence>
<dbReference type="AlphaFoldDB" id="A0AAD8YC52"/>
<comment type="caution">
    <text evidence="3">The sequence shown here is derived from an EMBL/GenBank/DDBJ whole genome shotgun (WGS) entry which is preliminary data.</text>
</comment>
<feature type="transmembrane region" description="Helical" evidence="2">
    <location>
        <begin position="202"/>
        <end position="221"/>
    </location>
</feature>
<evidence type="ECO:0000256" key="1">
    <source>
        <dbReference type="SAM" id="MobiDB-lite"/>
    </source>
</evidence>
<keyword evidence="2" id="KW-0472">Membrane</keyword>
<keyword evidence="2" id="KW-1133">Transmembrane helix</keyword>
<organism evidence="3 4">
    <name type="scientific">Skeletonema marinoi</name>
    <dbReference type="NCBI Taxonomy" id="267567"/>
    <lineage>
        <taxon>Eukaryota</taxon>
        <taxon>Sar</taxon>
        <taxon>Stramenopiles</taxon>
        <taxon>Ochrophyta</taxon>
        <taxon>Bacillariophyta</taxon>
        <taxon>Coscinodiscophyceae</taxon>
        <taxon>Thalassiosirophycidae</taxon>
        <taxon>Thalassiosirales</taxon>
        <taxon>Skeletonemataceae</taxon>
        <taxon>Skeletonema</taxon>
        <taxon>Skeletonema marinoi-dohrnii complex</taxon>
    </lineage>
</organism>
<protein>
    <submittedName>
        <fullName evidence="3">Uncharacterized protein</fullName>
    </submittedName>
</protein>